<dbReference type="Proteomes" id="UP001056120">
    <property type="component" value="Linkage Group LG29"/>
</dbReference>
<comment type="caution">
    <text evidence="1">The sequence shown here is derived from an EMBL/GenBank/DDBJ whole genome shotgun (WGS) entry which is preliminary data.</text>
</comment>
<gene>
    <name evidence="1" type="ORF">L1987_85119</name>
</gene>
<reference evidence="1 2" key="2">
    <citation type="journal article" date="2022" name="Mol. Ecol. Resour.">
        <title>The genomes of chicory, endive, great burdock and yacon provide insights into Asteraceae paleo-polyploidization history and plant inulin production.</title>
        <authorList>
            <person name="Fan W."/>
            <person name="Wang S."/>
            <person name="Wang H."/>
            <person name="Wang A."/>
            <person name="Jiang F."/>
            <person name="Liu H."/>
            <person name="Zhao H."/>
            <person name="Xu D."/>
            <person name="Zhang Y."/>
        </authorList>
    </citation>
    <scope>NUCLEOTIDE SEQUENCE [LARGE SCALE GENOMIC DNA]</scope>
    <source>
        <strain evidence="2">cv. Yunnan</strain>
        <tissue evidence="1">Leaves</tissue>
    </source>
</reference>
<dbReference type="EMBL" id="CM042046">
    <property type="protein sequence ID" value="KAI3675529.1"/>
    <property type="molecule type" value="Genomic_DNA"/>
</dbReference>
<accession>A0ACB8XX88</accession>
<reference evidence="2" key="1">
    <citation type="journal article" date="2022" name="Mol. Ecol. Resour.">
        <title>The genomes of chicory, endive, great burdock and yacon provide insights into Asteraceae palaeo-polyploidization history and plant inulin production.</title>
        <authorList>
            <person name="Fan W."/>
            <person name="Wang S."/>
            <person name="Wang H."/>
            <person name="Wang A."/>
            <person name="Jiang F."/>
            <person name="Liu H."/>
            <person name="Zhao H."/>
            <person name="Xu D."/>
            <person name="Zhang Y."/>
        </authorList>
    </citation>
    <scope>NUCLEOTIDE SEQUENCE [LARGE SCALE GENOMIC DNA]</scope>
    <source>
        <strain evidence="2">cv. Yunnan</strain>
    </source>
</reference>
<protein>
    <submittedName>
        <fullName evidence="1">Uncharacterized protein</fullName>
    </submittedName>
</protein>
<name>A0ACB8XX88_9ASTR</name>
<evidence type="ECO:0000313" key="2">
    <source>
        <dbReference type="Proteomes" id="UP001056120"/>
    </source>
</evidence>
<evidence type="ECO:0000313" key="1">
    <source>
        <dbReference type="EMBL" id="KAI3675529.1"/>
    </source>
</evidence>
<sequence>MGNKKKDGIFRYAEGVDKFLMFWGTVGSIGDGLQVPLTMYVLSGIINDYGDPNTTVTLSTVNKYSLRLMYVAISVGLAAFVEGLCWARTAERQTSRMRLEYLKSVLKQDVSFFDTQDAGSSTTYEVVSTITADSNAIQVTIGEKIPDTIANLSSIIFCHIFAFTLSWKLTLSAIPFSIMFLVPALGFSKHLMGVGMAMVKSYGTAGSIAEQAISSIRNVYSYVGEHQTSYTFSKALQTTMKLGIKQGFARGVMLGCMGIIYINWAFQAWFGSILITKHGEKGGDVFVAGFNVLMGGVYVLIALPNIVAILESKGATTRINKMIDKKLAIDPEDKKGKALSHVRGEIEFKGIYFSYPSRPDTPILQGFYEPIEGEIHLDGHKIDRLHLKWLRSQMGLVNQEPILFATSIKENILFGKEGASFDDVVAAAKDANAHDFIVKFPDGYETNVGQFGIQLSGGQKQRVAIARALIRDPKILLLDEATSALDSESERVVKKAIDQVSVGRTSIVIAHRLSTIRRASLIHVLQSGQVVESGSHDDLMQITTGHYFKMVQLQQSSHGTEFQSPRRRPVAASPGSVRSSAPSTTLLNPFSPGFSMGSPYSVQFDASYDDCDDNLKNPSHQTPSQFRLLKMNAPEWVPALWGCLGAIGSGAVQPINAYCVGGLINVYFQFDKSTIVKHARSYSFVLLAIGVFNFFSSVIQYYNFAIMGEKLTARVREKLLEKILTFEIGWFDQDQNTSAAICAMLSSEANMVRSLVGDRMSLLTQAVFSAVFAYSLGLVLSWRLTLVLLTAQPFLIGSLYARRVLMKSLSGRSQKAQMEGSQLASEAVINHRTITAFSSQRRVVGLFNDTLQGPKKESIRQSYYSGVGLFLSQFLTTASTALAFWYGGRLLIEELIAPKRLFQVFLVLLLTAYTIADAGRMTTDISRGSDAVSLVFTILDRKTEIDPDRSRGRDSIKENIRGRVELRNLFFAYPSRPDHMVFKGLNLKIRQGSLVALVGPSGSGKSTVIGLIERFYDPLKGAIYIDEQDIRDYNLRELRSHIALVSQEPALFSGTILENIAYGKPNATESEIRNAADLANAHEFISGMEDGYETYCGERGVQLSGGQKQRIALARAIIKNPAILLLDEATSALDTLSESLVQEALEKMMNRRTCIVVAHRLSTIQNSGSIAVIKDGKVVEQGCHSDLLSVPGGVYWNLVRMQGGNSPAIRHCG</sequence>
<proteinExistence type="predicted"/>
<keyword evidence="2" id="KW-1185">Reference proteome</keyword>
<organism evidence="1 2">
    <name type="scientific">Smallanthus sonchifolius</name>
    <dbReference type="NCBI Taxonomy" id="185202"/>
    <lineage>
        <taxon>Eukaryota</taxon>
        <taxon>Viridiplantae</taxon>
        <taxon>Streptophyta</taxon>
        <taxon>Embryophyta</taxon>
        <taxon>Tracheophyta</taxon>
        <taxon>Spermatophyta</taxon>
        <taxon>Magnoliopsida</taxon>
        <taxon>eudicotyledons</taxon>
        <taxon>Gunneridae</taxon>
        <taxon>Pentapetalae</taxon>
        <taxon>asterids</taxon>
        <taxon>campanulids</taxon>
        <taxon>Asterales</taxon>
        <taxon>Asteraceae</taxon>
        <taxon>Asteroideae</taxon>
        <taxon>Heliantheae alliance</taxon>
        <taxon>Millerieae</taxon>
        <taxon>Smallanthus</taxon>
    </lineage>
</organism>